<evidence type="ECO:0000256" key="3">
    <source>
        <dbReference type="ARBA" id="ARBA00022737"/>
    </source>
</evidence>
<evidence type="ECO:0000256" key="2">
    <source>
        <dbReference type="ARBA" id="ARBA00022729"/>
    </source>
</evidence>
<evidence type="ECO:0000256" key="6">
    <source>
        <dbReference type="PROSITE-ProRule" id="PRU00302"/>
    </source>
</evidence>
<feature type="disulfide bond" evidence="6">
    <location>
        <begin position="283"/>
        <end position="310"/>
    </location>
</feature>
<name>A0AA35TK10_GEOBA</name>
<dbReference type="PROSITE" id="PS50923">
    <property type="entry name" value="SUSHI"/>
    <property type="match status" value="2"/>
</dbReference>
<dbReference type="Pfam" id="PF00084">
    <property type="entry name" value="Sushi"/>
    <property type="match status" value="2"/>
</dbReference>
<comment type="caution">
    <text evidence="10">The sequence shown here is derived from an EMBL/GenBank/DDBJ whole genome shotgun (WGS) entry which is preliminary data.</text>
</comment>
<keyword evidence="2" id="KW-0732">Signal</keyword>
<comment type="caution">
    <text evidence="6">Lacks conserved residue(s) required for the propagation of feature annotation.</text>
</comment>
<evidence type="ECO:0000256" key="7">
    <source>
        <dbReference type="SAM" id="MobiDB-lite"/>
    </source>
</evidence>
<keyword evidence="4 6" id="KW-1015">Disulfide bond</keyword>
<keyword evidence="5" id="KW-0325">Glycoprotein</keyword>
<feature type="compositionally biased region" description="Polar residues" evidence="7">
    <location>
        <begin position="395"/>
        <end position="413"/>
    </location>
</feature>
<dbReference type="Proteomes" id="UP001174909">
    <property type="component" value="Unassembled WGS sequence"/>
</dbReference>
<dbReference type="SMART" id="SM00032">
    <property type="entry name" value="CCP"/>
    <property type="match status" value="2"/>
</dbReference>
<evidence type="ECO:0000313" key="11">
    <source>
        <dbReference type="Proteomes" id="UP001174909"/>
    </source>
</evidence>
<dbReference type="Gene3D" id="2.10.70.10">
    <property type="entry name" value="Complement Module, domain 1"/>
    <property type="match status" value="2"/>
</dbReference>
<sequence length="413" mass="44428">MEHYDYCTCLPHIGSCLIEKDSENRVVNPTSGGIPETTYSCVASDNCNYEVHVIGNYESSNGRHGFFTERVAGDTDVIVSVSGESPRPLILVLTSYEPVRWRLSVTNGITIDRVILSSYYNSTVSSSPASAIRLTEILSRSEGIRGYGSDIGGGKTADLLLYLQGRFGPVTSFSGSYRASRWELNIKRRAECGWASTACQNLSPPANGRVDISSLEPETTVRYSCNVGFQLSGNRVRTCLESGLWSGQAPNCTKHLCPPLSPPSNGKVMFSDTRPFSSATYTCDSGFGLVGQSVRTCEQSGSWSREPPVCVASVSYTSPPKSDTSTSSSSSGVSIGVAIAVLVLVGTVVLVVARVWFLLHRHRSLSRVSHQRSSPPVPTIPAHETTISHPPLSNPPLSTETKLAEESTFSASV</sequence>
<dbReference type="PANTHER" id="PTHR46393">
    <property type="entry name" value="SUSHI DOMAIN-CONTAINING PROTEIN"/>
    <property type="match status" value="1"/>
</dbReference>
<evidence type="ECO:0000256" key="8">
    <source>
        <dbReference type="SAM" id="Phobius"/>
    </source>
</evidence>
<keyword evidence="8" id="KW-0812">Transmembrane</keyword>
<evidence type="ECO:0000256" key="1">
    <source>
        <dbReference type="ARBA" id="ARBA00022659"/>
    </source>
</evidence>
<dbReference type="SUPFAM" id="SSF57535">
    <property type="entry name" value="Complement control module/SCR domain"/>
    <property type="match status" value="2"/>
</dbReference>
<dbReference type="PANTHER" id="PTHR46393:SF7">
    <property type="entry name" value="COMPLEMENT C2"/>
    <property type="match status" value="1"/>
</dbReference>
<dbReference type="EMBL" id="CASHTH010003724">
    <property type="protein sequence ID" value="CAI8048336.1"/>
    <property type="molecule type" value="Genomic_DNA"/>
</dbReference>
<keyword evidence="11" id="KW-1185">Reference proteome</keyword>
<keyword evidence="3" id="KW-0677">Repeat</keyword>
<keyword evidence="1 6" id="KW-0768">Sushi</keyword>
<evidence type="ECO:0000256" key="4">
    <source>
        <dbReference type="ARBA" id="ARBA00023157"/>
    </source>
</evidence>
<feature type="domain" description="Sushi" evidence="9">
    <location>
        <begin position="197"/>
        <end position="254"/>
    </location>
</feature>
<evidence type="ECO:0000256" key="5">
    <source>
        <dbReference type="ARBA" id="ARBA00023180"/>
    </source>
</evidence>
<reference evidence="10" key="1">
    <citation type="submission" date="2023-03" db="EMBL/GenBank/DDBJ databases">
        <authorList>
            <person name="Steffen K."/>
            <person name="Cardenas P."/>
        </authorList>
    </citation>
    <scope>NUCLEOTIDE SEQUENCE</scope>
</reference>
<protein>
    <submittedName>
        <fullName evidence="10">CUB and sushi domain-containing protein 2</fullName>
    </submittedName>
</protein>
<keyword evidence="8" id="KW-1133">Transmembrane helix</keyword>
<gene>
    <name evidence="10" type="ORF">GBAR_LOCUS26681</name>
</gene>
<dbReference type="CDD" id="cd00033">
    <property type="entry name" value="CCP"/>
    <property type="match status" value="2"/>
</dbReference>
<dbReference type="AlphaFoldDB" id="A0AA35TK10"/>
<keyword evidence="8" id="KW-0472">Membrane</keyword>
<proteinExistence type="predicted"/>
<feature type="transmembrane region" description="Helical" evidence="8">
    <location>
        <begin position="335"/>
        <end position="357"/>
    </location>
</feature>
<dbReference type="InterPro" id="IPR035976">
    <property type="entry name" value="Sushi/SCR/CCP_sf"/>
</dbReference>
<feature type="disulfide bond" evidence="6">
    <location>
        <begin position="225"/>
        <end position="252"/>
    </location>
</feature>
<accession>A0AA35TK10</accession>
<feature type="region of interest" description="Disordered" evidence="7">
    <location>
        <begin position="368"/>
        <end position="413"/>
    </location>
</feature>
<organism evidence="10 11">
    <name type="scientific">Geodia barretti</name>
    <name type="common">Barrett's horny sponge</name>
    <dbReference type="NCBI Taxonomy" id="519541"/>
    <lineage>
        <taxon>Eukaryota</taxon>
        <taxon>Metazoa</taxon>
        <taxon>Porifera</taxon>
        <taxon>Demospongiae</taxon>
        <taxon>Heteroscleromorpha</taxon>
        <taxon>Tetractinellida</taxon>
        <taxon>Astrophorina</taxon>
        <taxon>Geodiidae</taxon>
        <taxon>Geodia</taxon>
    </lineage>
</organism>
<evidence type="ECO:0000259" key="9">
    <source>
        <dbReference type="PROSITE" id="PS50923"/>
    </source>
</evidence>
<dbReference type="InterPro" id="IPR000436">
    <property type="entry name" value="Sushi_SCR_CCP_dom"/>
</dbReference>
<feature type="domain" description="Sushi" evidence="9">
    <location>
        <begin position="255"/>
        <end position="312"/>
    </location>
</feature>
<evidence type="ECO:0000313" key="10">
    <source>
        <dbReference type="EMBL" id="CAI8048336.1"/>
    </source>
</evidence>